<dbReference type="EMBL" id="JAOB01000011">
    <property type="protein sequence ID" value="EUA73464.1"/>
    <property type="molecule type" value="Genomic_DNA"/>
</dbReference>
<gene>
    <name evidence="1" type="ORF">I553_9620</name>
</gene>
<accession>X8DYK5</accession>
<protein>
    <submittedName>
        <fullName evidence="1">Uncharacterized protein</fullName>
    </submittedName>
</protein>
<comment type="caution">
    <text evidence="1">The sequence shown here is derived from an EMBL/GenBank/DDBJ whole genome shotgun (WGS) entry which is preliminary data.</text>
</comment>
<sequence length="47" mass="5240">MTDLNVTFETEDIEVPAVRARATTSIRAKCSPLSANPVAAKRRRLWP</sequence>
<proteinExistence type="predicted"/>
<organism evidence="1">
    <name type="scientific">Mycobacterium xenopi 4042</name>
    <dbReference type="NCBI Taxonomy" id="1299334"/>
    <lineage>
        <taxon>Bacteria</taxon>
        <taxon>Bacillati</taxon>
        <taxon>Actinomycetota</taxon>
        <taxon>Actinomycetes</taxon>
        <taxon>Mycobacteriales</taxon>
        <taxon>Mycobacteriaceae</taxon>
        <taxon>Mycobacterium</taxon>
    </lineage>
</organism>
<name>X8DYK5_MYCXE</name>
<evidence type="ECO:0000313" key="1">
    <source>
        <dbReference type="EMBL" id="EUA73464.1"/>
    </source>
</evidence>
<reference evidence="1" key="1">
    <citation type="submission" date="2014-01" db="EMBL/GenBank/DDBJ databases">
        <authorList>
            <person name="Brown-Elliot B."/>
            <person name="Wallace R."/>
            <person name="Lenaerts A."/>
            <person name="Ordway D."/>
            <person name="DeGroote M.A."/>
            <person name="Parker T."/>
            <person name="Sizemore C."/>
            <person name="Tallon L.J."/>
            <person name="Sadzewicz L.K."/>
            <person name="Sengamalay N."/>
            <person name="Fraser C.M."/>
            <person name="Hine E."/>
            <person name="Shefchek K.A."/>
            <person name="Das S.P."/>
            <person name="Tettelin H."/>
        </authorList>
    </citation>
    <scope>NUCLEOTIDE SEQUENCE [LARGE SCALE GENOMIC DNA]</scope>
    <source>
        <strain evidence="1">4042</strain>
    </source>
</reference>
<dbReference type="AlphaFoldDB" id="X8DYK5"/>
<dbReference type="PATRIC" id="fig|1299334.3.peg.1130"/>